<dbReference type="OrthoDB" id="3796057at2759"/>
<feature type="compositionally biased region" description="Acidic residues" evidence="1">
    <location>
        <begin position="114"/>
        <end position="138"/>
    </location>
</feature>
<dbReference type="AlphaFoldDB" id="A0A9W8YCF1"/>
<feature type="region of interest" description="Disordered" evidence="1">
    <location>
        <begin position="64"/>
        <end position="138"/>
    </location>
</feature>
<comment type="caution">
    <text evidence="2">The sequence shown here is derived from an EMBL/GenBank/DDBJ whole genome shotgun (WGS) entry which is preliminary data.</text>
</comment>
<reference evidence="2" key="1">
    <citation type="submission" date="2022-10" db="EMBL/GenBank/DDBJ databases">
        <title>Tapping the CABI collections for fungal endophytes: first genome assemblies for Collariella, Neodidymelliopsis, Ascochyta clinopodiicola, Didymella pomorum, Didymosphaeria variabile, Neocosmospora piperis and Neocucurbitaria cava.</title>
        <authorList>
            <person name="Hill R."/>
        </authorList>
    </citation>
    <scope>NUCLEOTIDE SEQUENCE</scope>
    <source>
        <strain evidence="2">IMI 356814</strain>
    </source>
</reference>
<evidence type="ECO:0000313" key="2">
    <source>
        <dbReference type="EMBL" id="KAJ4371986.1"/>
    </source>
</evidence>
<proteinExistence type="predicted"/>
<feature type="region of interest" description="Disordered" evidence="1">
    <location>
        <begin position="1"/>
        <end position="43"/>
    </location>
</feature>
<evidence type="ECO:0000313" key="3">
    <source>
        <dbReference type="Proteomes" id="UP001140560"/>
    </source>
</evidence>
<feature type="compositionally biased region" description="Basic and acidic residues" evidence="1">
    <location>
        <begin position="99"/>
        <end position="113"/>
    </location>
</feature>
<organism evidence="2 3">
    <name type="scientific">Neocucurbitaria cava</name>
    <dbReference type="NCBI Taxonomy" id="798079"/>
    <lineage>
        <taxon>Eukaryota</taxon>
        <taxon>Fungi</taxon>
        <taxon>Dikarya</taxon>
        <taxon>Ascomycota</taxon>
        <taxon>Pezizomycotina</taxon>
        <taxon>Dothideomycetes</taxon>
        <taxon>Pleosporomycetidae</taxon>
        <taxon>Pleosporales</taxon>
        <taxon>Pleosporineae</taxon>
        <taxon>Cucurbitariaceae</taxon>
        <taxon>Neocucurbitaria</taxon>
    </lineage>
</organism>
<accession>A0A9W8YCF1</accession>
<evidence type="ECO:0000256" key="1">
    <source>
        <dbReference type="SAM" id="MobiDB-lite"/>
    </source>
</evidence>
<dbReference type="Proteomes" id="UP001140560">
    <property type="component" value="Unassembled WGS sequence"/>
</dbReference>
<gene>
    <name evidence="2" type="ORF">N0V83_003759</name>
</gene>
<protein>
    <submittedName>
        <fullName evidence="2">Uncharacterized protein</fullName>
    </submittedName>
</protein>
<keyword evidence="3" id="KW-1185">Reference proteome</keyword>
<name>A0A9W8YCF1_9PLEO</name>
<sequence length="527" mass="57851">MSPQTDSATPSPPLQPIPPLEESRHAHGNGTIRPFPFPSSSLPRHIKATASFSLADVLSEIRGERRGYPLPDPPETCAAVNETSDEPAVVDTSSNQTGVEDKSYEGEVHAHSDELDERYEDEGESTEISDTDVEDDVEDVQEQEIEISGDDGEVDIEDYEGDTDAVEDVINLVHGKIASVAKKLDLTAYYIGEDVDEKQEIEFSGDDGEADIEDYEGDTVEDVMNVPPGKIDPPAKKQDLSAYYVGDNGTDGEDVDEKKKAREMARDKIHMKLRRDLEKEASGRPTSAGDSNEYDYDALLDKVVQDGMDTLPREEDLRLIYLAHGFPAKGSEKVSLILTATGRYIINRIPLLKRDRQALEDSSEDQPAPVSAQDFIPRQYNASMTSPGSSTVDTKTTVAHTPAGKQINFAAHATVPDPFTTTLDDLKQYKGKENSPVKKRRKASSPEEIAELARKAEAIVAAEEDADVVSDQDQEQKQMILYSPEPTFITVIGMLPATVMWTTAAVVAKYSNKAYDAVIEKLTGLKL</sequence>
<dbReference type="EMBL" id="JAPEUY010000006">
    <property type="protein sequence ID" value="KAJ4371986.1"/>
    <property type="molecule type" value="Genomic_DNA"/>
</dbReference>
<feature type="compositionally biased region" description="Pro residues" evidence="1">
    <location>
        <begin position="10"/>
        <end position="19"/>
    </location>
</feature>
<feature type="region of interest" description="Disordered" evidence="1">
    <location>
        <begin position="274"/>
        <end position="293"/>
    </location>
</feature>